<keyword evidence="2" id="KW-1185">Reference proteome</keyword>
<proteinExistence type="predicted"/>
<evidence type="ECO:0000313" key="2">
    <source>
        <dbReference type="Proteomes" id="UP000814033"/>
    </source>
</evidence>
<comment type="caution">
    <text evidence="1">The sequence shown here is derived from an EMBL/GenBank/DDBJ whole genome shotgun (WGS) entry which is preliminary data.</text>
</comment>
<name>A0ACB8RQN6_9AGAM</name>
<accession>A0ACB8RQN6</accession>
<sequence length="1462" mass="163791">MGEQHAILEEPHVDVVAAEETFHALSRQLTQPTIVGPNSTRNSPTSEKYTADAEKGVVYEEDEPFDLREYLSSSNEANQRAGIKHKHVGVTWEDFQVDVLGGADFKLYIRTFGDEAWQFWLQPFFALKNAISGAIPSKNKTFMTRTILHKNSGVLEPGEMCLVLGTPGSGCSTFLKAIGNERAEFFNVSGDVRYAGIDAAEMAKSYKGELVYNAEDDIHIPTLTVGQTLNFALNTKTPGPNGRLPGMSRSEFNGSVKNMLLKMLNITHTEHTLVGDAFVRGVSGGERKRVSIAEMMTTRARVQCWDNSSRGLDASTALDFAKSLRIMTDVLGQTTFVTLYQAGEGIYELFNKVLVLDKGRRVYFGPPSEARAYFEGLGYRSLPRQSTPDYLTGCTDPNERQFAPGRSEADVPCTPEALEEAFLASHYAQSIADRLEKYNLKMETEKTDQEAFRAAVMDDKKKGVSRKSPYTLGLVDQVKALTRRQFQMRLQDRFQIFTSFTLMTGLALVIGGCFYNLPPTSAGAFTRGSVLFSALLTSSFDTFGELPMQMLGRPIVRKQTGYGFYRPAAIQIANTLADIPFSATRILIYDIIIYFMSGLSRSAGGFFTFHLFNYTAFLSMQGFFRTIGLFCSNFDTAFRVAVFFFPNLVLYVGYMVPVNQMKRWLFWIFYINPLSYAWAGLMENEFSRITLTCDGNYVVPRNAGSASKYPAVLSPNQACTLFGATPGSLFVTGKAYIKAGYDLDTADLWRRNFVVLLVFLCFFWFTQTIVIEIYPQFAGGAGISFFAKETKETKRLNEELRQRRIEKAAAEKLEKQLAMEGQKVKRDPDAYSDRKTFTWEGLNYHVPVPGGSRQLLNNVYGYVKPGTLTALMGASGAGKTTCLDVLAQRKNIGVVSGDVLVEGRPLDGDFARGTAYAEQMDVHEGTATVREAMRFSAYLRQPQEISKEEKNAYVEDMIELLELQDLADAVVWSLGVEARKRLTIGVELASKPELLLFLDEPTSGLDAQSAWNLVRFLRKLADNGQAILCTIHQPSSLLFESFDRLLLLGSGGNTIYFGDIGADSRVMREYFARYGARCPPNVNPAEYMLEAIGAGTTPRIGDREWKDIWTDSPEFEKAKREIEEIKRNALAKPVPERLHLSTYATPFWFQLKTVVERNSTALWRSPAYVFTRVFSHLTVSLLVSLPFLQLGNSTRDLQYRIFGIFWTIILPGLVIPQLEPIFLLNRRTFIREASSRIYSPYVFAIAQLLGEIPYSILCAICYWVLMVYPMGFGKGAAGTNGTGFMLLVVLATELFAVSLGQAIASISPSVQIAVLWTPPISVILGNLCGVTIPYPALGKFWRSWLYELDPFTRMLAAILSTELHGLNIRCKPEEFAIFNPPSGQTCAAWANDFVTAVGGYIDNPNDTDACRYCQYKVGDEFFLPLNIRYTLRWRDVWIFFAYFAFNFIATIIASRYLRFAKR</sequence>
<dbReference type="EMBL" id="MU275934">
    <property type="protein sequence ID" value="KAI0046102.1"/>
    <property type="molecule type" value="Genomic_DNA"/>
</dbReference>
<dbReference type="Proteomes" id="UP000814033">
    <property type="component" value="Unassembled WGS sequence"/>
</dbReference>
<gene>
    <name evidence="1" type="ORF">FA95DRAFT_1417984</name>
</gene>
<protein>
    <submittedName>
        <fullName evidence="1">Pleiotropic drug resistance ABC transporter</fullName>
    </submittedName>
</protein>
<reference evidence="1" key="1">
    <citation type="submission" date="2021-02" db="EMBL/GenBank/DDBJ databases">
        <authorList>
            <consortium name="DOE Joint Genome Institute"/>
            <person name="Ahrendt S."/>
            <person name="Looney B.P."/>
            <person name="Miyauchi S."/>
            <person name="Morin E."/>
            <person name="Drula E."/>
            <person name="Courty P.E."/>
            <person name="Chicoki N."/>
            <person name="Fauchery L."/>
            <person name="Kohler A."/>
            <person name="Kuo A."/>
            <person name="Labutti K."/>
            <person name="Pangilinan J."/>
            <person name="Lipzen A."/>
            <person name="Riley R."/>
            <person name="Andreopoulos W."/>
            <person name="He G."/>
            <person name="Johnson J."/>
            <person name="Barry K.W."/>
            <person name="Grigoriev I.V."/>
            <person name="Nagy L."/>
            <person name="Hibbett D."/>
            <person name="Henrissat B."/>
            <person name="Matheny P.B."/>
            <person name="Labbe J."/>
            <person name="Martin F."/>
        </authorList>
    </citation>
    <scope>NUCLEOTIDE SEQUENCE</scope>
    <source>
        <strain evidence="1">FP105234-sp</strain>
    </source>
</reference>
<evidence type="ECO:0000313" key="1">
    <source>
        <dbReference type="EMBL" id="KAI0046102.1"/>
    </source>
</evidence>
<reference evidence="1" key="2">
    <citation type="journal article" date="2022" name="New Phytol.">
        <title>Evolutionary transition to the ectomycorrhizal habit in the genomes of a hyperdiverse lineage of mushroom-forming fungi.</title>
        <authorList>
            <person name="Looney B."/>
            <person name="Miyauchi S."/>
            <person name="Morin E."/>
            <person name="Drula E."/>
            <person name="Courty P.E."/>
            <person name="Kohler A."/>
            <person name="Kuo A."/>
            <person name="LaButti K."/>
            <person name="Pangilinan J."/>
            <person name="Lipzen A."/>
            <person name="Riley R."/>
            <person name="Andreopoulos W."/>
            <person name="He G."/>
            <person name="Johnson J."/>
            <person name="Nolan M."/>
            <person name="Tritt A."/>
            <person name="Barry K.W."/>
            <person name="Grigoriev I.V."/>
            <person name="Nagy L.G."/>
            <person name="Hibbett D."/>
            <person name="Henrissat B."/>
            <person name="Matheny P.B."/>
            <person name="Labbe J."/>
            <person name="Martin F.M."/>
        </authorList>
    </citation>
    <scope>NUCLEOTIDE SEQUENCE</scope>
    <source>
        <strain evidence="1">FP105234-sp</strain>
    </source>
</reference>
<organism evidence="1 2">
    <name type="scientific">Auriscalpium vulgare</name>
    <dbReference type="NCBI Taxonomy" id="40419"/>
    <lineage>
        <taxon>Eukaryota</taxon>
        <taxon>Fungi</taxon>
        <taxon>Dikarya</taxon>
        <taxon>Basidiomycota</taxon>
        <taxon>Agaricomycotina</taxon>
        <taxon>Agaricomycetes</taxon>
        <taxon>Russulales</taxon>
        <taxon>Auriscalpiaceae</taxon>
        <taxon>Auriscalpium</taxon>
    </lineage>
</organism>